<protein>
    <recommendedName>
        <fullName evidence="4">N-acetyltransferase domain-containing protein</fullName>
    </recommendedName>
</protein>
<dbReference type="Proteomes" id="UP001596523">
    <property type="component" value="Unassembled WGS sequence"/>
</dbReference>
<proteinExistence type="predicted"/>
<evidence type="ECO:0008006" key="4">
    <source>
        <dbReference type="Google" id="ProtNLM"/>
    </source>
</evidence>
<feature type="region of interest" description="Disordered" evidence="1">
    <location>
        <begin position="1"/>
        <end position="23"/>
    </location>
</feature>
<evidence type="ECO:0000313" key="2">
    <source>
        <dbReference type="EMBL" id="MFC7308636.1"/>
    </source>
</evidence>
<dbReference type="InterPro" id="IPR016181">
    <property type="entry name" value="Acyl_CoA_acyltransferase"/>
</dbReference>
<dbReference type="SUPFAM" id="SSF55729">
    <property type="entry name" value="Acyl-CoA N-acyltransferases (Nat)"/>
    <property type="match status" value="1"/>
</dbReference>
<feature type="compositionally biased region" description="Low complexity" evidence="1">
    <location>
        <begin position="1"/>
        <end position="18"/>
    </location>
</feature>
<organism evidence="2 3">
    <name type="scientific">Streptomyces monticola</name>
    <dbReference type="NCBI Taxonomy" id="2666263"/>
    <lineage>
        <taxon>Bacteria</taxon>
        <taxon>Bacillati</taxon>
        <taxon>Actinomycetota</taxon>
        <taxon>Actinomycetes</taxon>
        <taxon>Kitasatosporales</taxon>
        <taxon>Streptomycetaceae</taxon>
        <taxon>Streptomyces</taxon>
    </lineage>
</organism>
<evidence type="ECO:0000256" key="1">
    <source>
        <dbReference type="SAM" id="MobiDB-lite"/>
    </source>
</evidence>
<dbReference type="Gene3D" id="3.40.630.30">
    <property type="match status" value="1"/>
</dbReference>
<dbReference type="RefSeq" id="WP_381836795.1">
    <property type="nucleotide sequence ID" value="NZ_JBHTCF010000016.1"/>
</dbReference>
<accession>A0ABW2JR21</accession>
<name>A0ABW2JR21_9ACTN</name>
<keyword evidence="3" id="KW-1185">Reference proteome</keyword>
<evidence type="ECO:0000313" key="3">
    <source>
        <dbReference type="Proteomes" id="UP001596523"/>
    </source>
</evidence>
<gene>
    <name evidence="2" type="ORF">ACFQVC_31015</name>
</gene>
<sequence>MKARPGRGLSRRPSGEPSTQDGVRLRRVNRWLAEDMREDLADLYEKSCATVPSESYRRRSRLDFLSRLSDDTRRPGFAMVIAETQGIVGCACGFPVRSDGFWWRGFDGGLPRSVEQLTESGRVFAITHLLIRPRTRESDVARSLQERLLADHQASLGVTLVTQDDRPALVSLRSWGWRDLGEIRQSAGPAVFRVLVLPIGERTVLRLEGLARHAWTRWPG</sequence>
<dbReference type="EMBL" id="JBHTCF010000016">
    <property type="protein sequence ID" value="MFC7308636.1"/>
    <property type="molecule type" value="Genomic_DNA"/>
</dbReference>
<reference evidence="3" key="1">
    <citation type="journal article" date="2019" name="Int. J. Syst. Evol. Microbiol.">
        <title>The Global Catalogue of Microorganisms (GCM) 10K type strain sequencing project: providing services to taxonomists for standard genome sequencing and annotation.</title>
        <authorList>
            <consortium name="The Broad Institute Genomics Platform"/>
            <consortium name="The Broad Institute Genome Sequencing Center for Infectious Disease"/>
            <person name="Wu L."/>
            <person name="Ma J."/>
        </authorList>
    </citation>
    <scope>NUCLEOTIDE SEQUENCE [LARGE SCALE GENOMIC DNA]</scope>
    <source>
        <strain evidence="3">SYNS20</strain>
    </source>
</reference>
<comment type="caution">
    <text evidence="2">The sequence shown here is derived from an EMBL/GenBank/DDBJ whole genome shotgun (WGS) entry which is preliminary data.</text>
</comment>